<dbReference type="AlphaFoldDB" id="A0A3M0CX64"/>
<keyword evidence="3" id="KW-0378">Hydrolase</keyword>
<evidence type="ECO:0000313" key="3">
    <source>
        <dbReference type="EMBL" id="AZH27104.1"/>
    </source>
</evidence>
<reference evidence="4" key="3">
    <citation type="submission" date="2018-10" db="EMBL/GenBank/DDBJ databases">
        <authorList>
            <person name="Whitman W."/>
            <person name="Huntemann M."/>
            <person name="Clum A."/>
            <person name="Pillay M."/>
            <person name="Palaniappan K."/>
            <person name="Varghese N."/>
            <person name="Mikhailova N."/>
            <person name="Stamatis D."/>
            <person name="Reddy T."/>
            <person name="Daum C."/>
            <person name="Shapiro N."/>
            <person name="Ivanova N."/>
            <person name="Kyrpides N."/>
            <person name="Woyke T."/>
        </authorList>
    </citation>
    <scope>NUCLEOTIDE SEQUENCE</scope>
    <source>
        <strain evidence="4">CGMCC 1.10124</strain>
    </source>
</reference>
<dbReference type="PANTHER" id="PTHR35797">
    <property type="entry name" value="PROTEASE-RELATED"/>
    <property type="match status" value="1"/>
</dbReference>
<dbReference type="Pfam" id="PF02517">
    <property type="entry name" value="Rce1-like"/>
    <property type="match status" value="1"/>
</dbReference>
<name>A0A3M0CX64_9EURY</name>
<keyword evidence="1" id="KW-1133">Transmembrane helix</keyword>
<feature type="transmembrane region" description="Helical" evidence="1">
    <location>
        <begin position="98"/>
        <end position="122"/>
    </location>
</feature>
<dbReference type="KEGG" id="haer:DU502_17745"/>
<feature type="domain" description="CAAX prenyl protease 2/Lysostaphin resistance protein A-like" evidence="2">
    <location>
        <begin position="167"/>
        <end position="266"/>
    </location>
</feature>
<dbReference type="EMBL" id="REFS01000005">
    <property type="protein sequence ID" value="RMB13395.1"/>
    <property type="molecule type" value="Genomic_DNA"/>
</dbReference>
<gene>
    <name evidence="4" type="ORF">ATH50_2728</name>
    <name evidence="3" type="ORF">DU502_17745</name>
</gene>
<organism evidence="4 5">
    <name type="scientific">Haloplanus aerogenes</name>
    <dbReference type="NCBI Taxonomy" id="660522"/>
    <lineage>
        <taxon>Archaea</taxon>
        <taxon>Methanobacteriati</taxon>
        <taxon>Methanobacteriota</taxon>
        <taxon>Stenosarchaea group</taxon>
        <taxon>Halobacteria</taxon>
        <taxon>Halobacteriales</taxon>
        <taxon>Haloferacaceae</taxon>
        <taxon>Haloplanus</taxon>
    </lineage>
</organism>
<reference evidence="3 6" key="2">
    <citation type="submission" date="2018-07" db="EMBL/GenBank/DDBJ databases">
        <title>Genome sequences of Haloplanus aerogenes JCM 16430T.</title>
        <authorList>
            <person name="Kim Y.B."/>
            <person name="Roh S.W."/>
        </authorList>
    </citation>
    <scope>NUCLEOTIDE SEQUENCE [LARGE SCALE GENOMIC DNA]</scope>
    <source>
        <strain evidence="3 6">JCM 16430</strain>
    </source>
</reference>
<dbReference type="GO" id="GO:0008237">
    <property type="term" value="F:metallopeptidase activity"/>
    <property type="evidence" value="ECO:0007669"/>
    <property type="project" value="UniProtKB-KW"/>
</dbReference>
<proteinExistence type="predicted"/>
<dbReference type="GO" id="GO:0006508">
    <property type="term" value="P:proteolysis"/>
    <property type="evidence" value="ECO:0007669"/>
    <property type="project" value="UniProtKB-KW"/>
</dbReference>
<feature type="transmembrane region" description="Helical" evidence="1">
    <location>
        <begin position="56"/>
        <end position="77"/>
    </location>
</feature>
<evidence type="ECO:0000313" key="5">
    <source>
        <dbReference type="Proteomes" id="UP000277326"/>
    </source>
</evidence>
<evidence type="ECO:0000256" key="1">
    <source>
        <dbReference type="SAM" id="Phobius"/>
    </source>
</evidence>
<dbReference type="Proteomes" id="UP000282007">
    <property type="component" value="Chromosome"/>
</dbReference>
<feature type="transmembrane region" description="Helical" evidence="1">
    <location>
        <begin position="152"/>
        <end position="175"/>
    </location>
</feature>
<dbReference type="GO" id="GO:0080120">
    <property type="term" value="P:CAAX-box protein maturation"/>
    <property type="evidence" value="ECO:0007669"/>
    <property type="project" value="UniProtKB-ARBA"/>
</dbReference>
<feature type="transmembrane region" description="Helical" evidence="1">
    <location>
        <begin position="224"/>
        <end position="247"/>
    </location>
</feature>
<feature type="transmembrane region" description="Helical" evidence="1">
    <location>
        <begin position="282"/>
        <end position="305"/>
    </location>
</feature>
<reference evidence="4 5" key="1">
    <citation type="journal article" date="2015" name="Stand. Genomic Sci.">
        <title>Genomic Encyclopedia of Bacterial and Archaeal Type Strains, Phase III: the genomes of soil and plant-associated and newly described type strains.</title>
        <authorList>
            <person name="Whitman W.B."/>
            <person name="Woyke T."/>
            <person name="Klenk H.P."/>
            <person name="Zhou Y."/>
            <person name="Lilburn T.G."/>
            <person name="Beck B.J."/>
            <person name="De Vos P."/>
            <person name="Vandamme P."/>
            <person name="Eisen J.A."/>
            <person name="Garrity G."/>
            <person name="Hugenholtz P."/>
            <person name="Kyrpides N.C."/>
        </authorList>
    </citation>
    <scope>NUCLEOTIDE SEQUENCE [LARGE SCALE GENOMIC DNA]</scope>
    <source>
        <strain evidence="4 5">CGMCC 1.10124</strain>
    </source>
</reference>
<dbReference type="InterPro" id="IPR042150">
    <property type="entry name" value="MmRce1-like"/>
</dbReference>
<accession>A0A3M0CX64</accession>
<evidence type="ECO:0000259" key="2">
    <source>
        <dbReference type="Pfam" id="PF02517"/>
    </source>
</evidence>
<protein>
    <submittedName>
        <fullName evidence="4">CAAX prenyl protease-like protein</fullName>
    </submittedName>
    <submittedName>
        <fullName evidence="3">CPBP family intramembrane metalloprotease</fullName>
    </submittedName>
</protein>
<dbReference type="InterPro" id="IPR003675">
    <property type="entry name" value="Rce1/LyrA-like_dom"/>
</dbReference>
<feature type="transmembrane region" description="Helical" evidence="1">
    <location>
        <begin position="254"/>
        <end position="276"/>
    </location>
</feature>
<keyword evidence="6" id="KW-1185">Reference proteome</keyword>
<dbReference type="PANTHER" id="PTHR35797:SF1">
    <property type="entry name" value="PROTEASE"/>
    <property type="match status" value="1"/>
</dbReference>
<keyword evidence="4" id="KW-0645">Protease</keyword>
<evidence type="ECO:0000313" key="4">
    <source>
        <dbReference type="EMBL" id="RMB13395.1"/>
    </source>
</evidence>
<evidence type="ECO:0000313" key="6">
    <source>
        <dbReference type="Proteomes" id="UP000282007"/>
    </source>
</evidence>
<sequence>MVSGVPSTLPTPDTLERRRVAVFCLVAFGLAWSVAVAIYLTGGLRDSPVLVETPRITLAIALLSTGYMWAPAVANALTRFVTDEGWTDLGLRPRRREWPLWIAAWIGPALLILVGVGVYALLFPARVDPTFGTLRAALGLPEGTPLPLSPPVLVALVLVQAVVISPLINSLFTFGEEFGWRGYLLPKLLPLGWRRAVVVSGVVWGVWHWPVIAMGYNYGVGYPGAPWTGLLAMTWFTVVVGAFLAWVTVRAGSVWPAVVGHAAVNGIGSIGLLFVSGNPTPLLGPAAVGVVVTLGWAIVAAAVLWRDEQPKRR</sequence>
<dbReference type="Proteomes" id="UP000277326">
    <property type="component" value="Unassembled WGS sequence"/>
</dbReference>
<feature type="transmembrane region" description="Helical" evidence="1">
    <location>
        <begin position="196"/>
        <end position="218"/>
    </location>
</feature>
<feature type="transmembrane region" description="Helical" evidence="1">
    <location>
        <begin position="20"/>
        <end position="44"/>
    </location>
</feature>
<dbReference type="OrthoDB" id="28575at2157"/>
<dbReference type="EMBL" id="CP034145">
    <property type="protein sequence ID" value="AZH27104.1"/>
    <property type="molecule type" value="Genomic_DNA"/>
</dbReference>
<keyword evidence="1" id="KW-0472">Membrane</keyword>
<keyword evidence="1" id="KW-0812">Transmembrane</keyword>
<keyword evidence="3" id="KW-0482">Metalloprotease</keyword>
<dbReference type="GO" id="GO:0004175">
    <property type="term" value="F:endopeptidase activity"/>
    <property type="evidence" value="ECO:0007669"/>
    <property type="project" value="UniProtKB-ARBA"/>
</dbReference>